<organism evidence="1 2">
    <name type="scientific">Ambispora leptoticha</name>
    <dbReference type="NCBI Taxonomy" id="144679"/>
    <lineage>
        <taxon>Eukaryota</taxon>
        <taxon>Fungi</taxon>
        <taxon>Fungi incertae sedis</taxon>
        <taxon>Mucoromycota</taxon>
        <taxon>Glomeromycotina</taxon>
        <taxon>Glomeromycetes</taxon>
        <taxon>Archaeosporales</taxon>
        <taxon>Ambisporaceae</taxon>
        <taxon>Ambispora</taxon>
    </lineage>
</organism>
<sequence>EDLEYEVESATFCIGAVQAGNWERNIQYANLVAEQSVLRAEIENLRDLIDSIPVPNE</sequence>
<gene>
    <name evidence="1" type="ORF">ALEPTO_LOCUS12103</name>
</gene>
<feature type="non-terminal residue" evidence="1">
    <location>
        <position position="1"/>
    </location>
</feature>
<dbReference type="AlphaFoldDB" id="A0A9N9N9J8"/>
<evidence type="ECO:0000313" key="1">
    <source>
        <dbReference type="EMBL" id="CAG8716736.1"/>
    </source>
</evidence>
<name>A0A9N9N9J8_9GLOM</name>
<protein>
    <submittedName>
        <fullName evidence="1">12630_t:CDS:1</fullName>
    </submittedName>
</protein>
<comment type="caution">
    <text evidence="1">The sequence shown here is derived from an EMBL/GenBank/DDBJ whole genome shotgun (WGS) entry which is preliminary data.</text>
</comment>
<evidence type="ECO:0000313" key="2">
    <source>
        <dbReference type="Proteomes" id="UP000789508"/>
    </source>
</evidence>
<dbReference type="Proteomes" id="UP000789508">
    <property type="component" value="Unassembled WGS sequence"/>
</dbReference>
<proteinExistence type="predicted"/>
<accession>A0A9N9N9J8</accession>
<reference evidence="1" key="1">
    <citation type="submission" date="2021-06" db="EMBL/GenBank/DDBJ databases">
        <authorList>
            <person name="Kallberg Y."/>
            <person name="Tangrot J."/>
            <person name="Rosling A."/>
        </authorList>
    </citation>
    <scope>NUCLEOTIDE SEQUENCE</scope>
    <source>
        <strain evidence="1">FL130A</strain>
    </source>
</reference>
<dbReference type="EMBL" id="CAJVPS010024573">
    <property type="protein sequence ID" value="CAG8716736.1"/>
    <property type="molecule type" value="Genomic_DNA"/>
</dbReference>
<keyword evidence="2" id="KW-1185">Reference proteome</keyword>